<sequence>MKNSKHDTKQTNYRSWKSGKKWLYASGVLATLVVGTGITPKILNYVHEGLGDTVAHAMSNTASVLLRGVVLPTDFYASVSDFTVPATVVKDFPNNATISSTGGINPYWSGSTFVIPAAPAANAIANFNQPLDPSKDFSISGSVTVPDGRIPAAGFYISDIPSSEIIDKLGTGVGNWPGSSGSLKDESQAYKGHYMLFSGFHNDGGWIATLSSGTAYSRITAGGSAFGASEYMDDDYVGLYAGWENVVVDVSINYAASTGIVSVTYKHNSSTTDWGVGAYDSKTKSATIQYRIPKDKPVYLGIVGNGNKNDSKYTSRSVVTGITGTYLTTNRTVRFIDEAGNKLALDSKILMPRGGRLGIGNEDDEAPYYFDKPGMPSGYTYLSSLNPTAYVGESTFSLGAVVYQRDTQQWTVKHINQLTGKNIGTDEWTAKTNETINQTTNALSGYYIVDKDAVVGSDVSNPATSSDGSKVTWTAQVDDTSNGTSTTDSTPQEANLYALPSVQERILTIHMPDGSQKTETQRTTTDTDFPELGGQYAIPGYRAVIDDVPVTDAEVNLGIPSEATDKTPNLKATTDSVPQRHTITYQAEIQTANIVYKDATTGTILREEGIQGVGGTLLPYDTAYTVEYYRQQGYILKSTNFTDNAEKFDFDSSVDQEYLIEFVHDSQKKSESKTVHHDVKYTVRGGQGQAPPDYRLTETAQYEYFEDQMTGDKITTNFANYAVNGDITLDPSKPRYLSGAPGGQTGYSRVESDGTITFDSPEVPSLSGYLPTVTENTSVHYNNVHPTAGHTLTSTVVYELDATINVTIPTSTIFYNKTDDVTIKSPIYTIKNNSGVPMKVSLAGFTPNAANPAMPADFALSLNPTGKKVTTASAKLVENGLPQTSSNQLMTLANCFNQYDEVDPAVDKGVASDNIATFTFGGSATTTDMRKLGYILNLKFDSTPF</sequence>
<reference evidence="6" key="1">
    <citation type="submission" date="2017-08" db="EMBL/GenBank/DDBJ databases">
        <title>Draft genome sequence of Lactococcus sp. strain Rs-Y01, isolated from the gut of the lower termite Reticulitermes speratus.</title>
        <authorList>
            <person name="Ohkuma M."/>
            <person name="Yuki M."/>
        </authorList>
    </citation>
    <scope>NUCLEOTIDE SEQUENCE [LARGE SCALE GENOMIC DNA]</scope>
    <source>
        <strain evidence="6">Rs-Y01</strain>
    </source>
</reference>
<dbReference type="Proteomes" id="UP000218689">
    <property type="component" value="Unassembled WGS sequence"/>
</dbReference>
<dbReference type="Pfam" id="PF17965">
    <property type="entry name" value="MucBP_2"/>
    <property type="match status" value="1"/>
</dbReference>
<evidence type="ECO:0000313" key="5">
    <source>
        <dbReference type="EMBL" id="GAX46499.1"/>
    </source>
</evidence>
<name>A0A224WVT1_9LACT</name>
<accession>A0A224WVT1</accession>
<evidence type="ECO:0000256" key="1">
    <source>
        <dbReference type="ARBA" id="ARBA00022729"/>
    </source>
</evidence>
<feature type="domain" description="Mucin binding" evidence="4">
    <location>
        <begin position="590"/>
        <end position="664"/>
    </location>
</feature>
<dbReference type="InterPro" id="IPR022263">
    <property type="entry name" value="KxYKxGKxW"/>
</dbReference>
<feature type="region of interest" description="Disordered" evidence="2">
    <location>
        <begin position="460"/>
        <end position="491"/>
    </location>
</feature>
<organism evidence="5 6">
    <name type="scientific">Pseudolactococcus reticulitermitis</name>
    <dbReference type="NCBI Taxonomy" id="2025039"/>
    <lineage>
        <taxon>Bacteria</taxon>
        <taxon>Bacillati</taxon>
        <taxon>Bacillota</taxon>
        <taxon>Bacilli</taxon>
        <taxon>Lactobacillales</taxon>
        <taxon>Streptococcaceae</taxon>
        <taxon>Pseudolactococcus</taxon>
    </lineage>
</organism>
<dbReference type="AlphaFoldDB" id="A0A224WVT1"/>
<keyword evidence="3" id="KW-1133">Transmembrane helix</keyword>
<keyword evidence="1" id="KW-0732">Signal</keyword>
<dbReference type="RefSeq" id="WP_094783591.1">
    <property type="nucleotide sequence ID" value="NZ_BEDT01000001.1"/>
</dbReference>
<dbReference type="InterPro" id="IPR041558">
    <property type="entry name" value="MucBP_2"/>
</dbReference>
<evidence type="ECO:0000313" key="6">
    <source>
        <dbReference type="Proteomes" id="UP000218689"/>
    </source>
</evidence>
<dbReference type="OrthoDB" id="2243813at2"/>
<protein>
    <recommendedName>
        <fullName evidence="4">Mucin binding domain-containing protein</fullName>
    </recommendedName>
</protein>
<gene>
    <name evidence="5" type="ORF">RsY01_78</name>
</gene>
<keyword evidence="6" id="KW-1185">Reference proteome</keyword>
<proteinExistence type="predicted"/>
<dbReference type="Gene3D" id="3.10.20.470">
    <property type="match status" value="1"/>
</dbReference>
<keyword evidence="3" id="KW-0472">Membrane</keyword>
<comment type="caution">
    <text evidence="5">The sequence shown here is derived from an EMBL/GenBank/DDBJ whole genome shotgun (WGS) entry which is preliminary data.</text>
</comment>
<dbReference type="EMBL" id="BEDT01000001">
    <property type="protein sequence ID" value="GAX46499.1"/>
    <property type="molecule type" value="Genomic_DNA"/>
</dbReference>
<evidence type="ECO:0000259" key="4">
    <source>
        <dbReference type="Pfam" id="PF17965"/>
    </source>
</evidence>
<evidence type="ECO:0000256" key="2">
    <source>
        <dbReference type="SAM" id="MobiDB-lite"/>
    </source>
</evidence>
<feature type="compositionally biased region" description="Low complexity" evidence="2">
    <location>
        <begin position="478"/>
        <end position="490"/>
    </location>
</feature>
<feature type="transmembrane region" description="Helical" evidence="3">
    <location>
        <begin position="21"/>
        <end position="38"/>
    </location>
</feature>
<feature type="compositionally biased region" description="Polar residues" evidence="2">
    <location>
        <begin position="460"/>
        <end position="477"/>
    </location>
</feature>
<dbReference type="NCBIfam" id="TIGR03715">
    <property type="entry name" value="KxYKxGKxW"/>
    <property type="match status" value="1"/>
</dbReference>
<evidence type="ECO:0000256" key="3">
    <source>
        <dbReference type="SAM" id="Phobius"/>
    </source>
</evidence>
<keyword evidence="3" id="KW-0812">Transmembrane</keyword>